<evidence type="ECO:0000313" key="3">
    <source>
        <dbReference type="Proteomes" id="UP000569329"/>
    </source>
</evidence>
<comment type="caution">
    <text evidence="2">The sequence shown here is derived from an EMBL/GenBank/DDBJ whole genome shotgun (WGS) entry which is preliminary data.</text>
</comment>
<dbReference type="Gene3D" id="3.40.50.150">
    <property type="entry name" value="Vaccinia Virus protein VP39"/>
    <property type="match status" value="1"/>
</dbReference>
<keyword evidence="3" id="KW-1185">Reference proteome</keyword>
<dbReference type="Pfam" id="PF13847">
    <property type="entry name" value="Methyltransf_31"/>
    <property type="match status" value="1"/>
</dbReference>
<gene>
    <name evidence="2" type="ORF">FHX42_001722</name>
</gene>
<name>A0A839DYE4_9PSEU</name>
<proteinExistence type="predicted"/>
<sequence length="270" mass="29143">MTESVTADLHAGFRRPERGDADTLGGFLHAVDQLPGIRRIHEAMRSAMAPRAGERLVDAGCGLGIETRRLAEQHPGIDVVGLDRNDALVRQAGQQRPDSEVSNLSWHTGDLLAPELDAGSVDVVRTERVLIYQHDLGEAADSLLSLLRPGGRLVSFELDYGATLLAPGEGSPETVRSISAAMESSLPQPWAGRRLPALLAERGVSVRAEPHAFAVNHEVWDRIVGETVRQALREGKLDSTGVEEWLAQQVTANRQAEMTAFTGVLTTAVV</sequence>
<feature type="domain" description="Methyltransferase" evidence="1">
    <location>
        <begin position="52"/>
        <end position="159"/>
    </location>
</feature>
<dbReference type="PANTHER" id="PTHR43861">
    <property type="entry name" value="TRANS-ACONITATE 2-METHYLTRANSFERASE-RELATED"/>
    <property type="match status" value="1"/>
</dbReference>
<dbReference type="AlphaFoldDB" id="A0A839DYE4"/>
<protein>
    <submittedName>
        <fullName evidence="2">SAM-dependent methyltransferase</fullName>
    </submittedName>
</protein>
<dbReference type="SUPFAM" id="SSF53335">
    <property type="entry name" value="S-adenosyl-L-methionine-dependent methyltransferases"/>
    <property type="match status" value="1"/>
</dbReference>
<dbReference type="EMBL" id="JACGWZ010000002">
    <property type="protein sequence ID" value="MBA8824375.1"/>
    <property type="molecule type" value="Genomic_DNA"/>
</dbReference>
<dbReference type="RefSeq" id="WP_182543671.1">
    <property type="nucleotide sequence ID" value="NZ_JACGWZ010000002.1"/>
</dbReference>
<dbReference type="Proteomes" id="UP000569329">
    <property type="component" value="Unassembled WGS sequence"/>
</dbReference>
<dbReference type="CDD" id="cd02440">
    <property type="entry name" value="AdoMet_MTases"/>
    <property type="match status" value="1"/>
</dbReference>
<accession>A0A839DYE4</accession>
<dbReference type="InterPro" id="IPR025714">
    <property type="entry name" value="Methyltranfer_dom"/>
</dbReference>
<organism evidence="2 3">
    <name type="scientific">Halosaccharopolyspora lacisalsi</name>
    <dbReference type="NCBI Taxonomy" id="1000566"/>
    <lineage>
        <taxon>Bacteria</taxon>
        <taxon>Bacillati</taxon>
        <taxon>Actinomycetota</taxon>
        <taxon>Actinomycetes</taxon>
        <taxon>Pseudonocardiales</taxon>
        <taxon>Pseudonocardiaceae</taxon>
        <taxon>Halosaccharopolyspora</taxon>
    </lineage>
</organism>
<dbReference type="GO" id="GO:0008168">
    <property type="term" value="F:methyltransferase activity"/>
    <property type="evidence" value="ECO:0007669"/>
    <property type="project" value="UniProtKB-KW"/>
</dbReference>
<keyword evidence="2" id="KW-0808">Transferase</keyword>
<evidence type="ECO:0000259" key="1">
    <source>
        <dbReference type="Pfam" id="PF13847"/>
    </source>
</evidence>
<keyword evidence="2" id="KW-0489">Methyltransferase</keyword>
<reference evidence="2 3" key="1">
    <citation type="submission" date="2020-07" db="EMBL/GenBank/DDBJ databases">
        <title>Sequencing the genomes of 1000 actinobacteria strains.</title>
        <authorList>
            <person name="Klenk H.-P."/>
        </authorList>
    </citation>
    <scope>NUCLEOTIDE SEQUENCE [LARGE SCALE GENOMIC DNA]</scope>
    <source>
        <strain evidence="2 3">DSM 45975</strain>
    </source>
</reference>
<dbReference type="InterPro" id="IPR029063">
    <property type="entry name" value="SAM-dependent_MTases_sf"/>
</dbReference>
<dbReference type="PANTHER" id="PTHR43861:SF1">
    <property type="entry name" value="TRANS-ACONITATE 2-METHYLTRANSFERASE"/>
    <property type="match status" value="1"/>
</dbReference>
<evidence type="ECO:0000313" key="2">
    <source>
        <dbReference type="EMBL" id="MBA8824375.1"/>
    </source>
</evidence>
<dbReference type="GO" id="GO:0032259">
    <property type="term" value="P:methylation"/>
    <property type="evidence" value="ECO:0007669"/>
    <property type="project" value="UniProtKB-KW"/>
</dbReference>